<feature type="active site" description="Nucleophile" evidence="7">
    <location>
        <position position="190"/>
    </location>
</feature>
<evidence type="ECO:0000313" key="10">
    <source>
        <dbReference type="EMBL" id="KAF1928909.1"/>
    </source>
</evidence>
<feature type="active site" description="Proton donor" evidence="7">
    <location>
        <position position="295"/>
    </location>
</feature>
<keyword evidence="6 7" id="KW-0788">Thiol protease</keyword>
<dbReference type="EMBL" id="ML978967">
    <property type="protein sequence ID" value="KAF1928909.1"/>
    <property type="molecule type" value="Genomic_DNA"/>
</dbReference>
<dbReference type="Pfam" id="PF01088">
    <property type="entry name" value="Peptidase_C12"/>
    <property type="match status" value="1"/>
</dbReference>
<evidence type="ECO:0000313" key="11">
    <source>
        <dbReference type="Proteomes" id="UP000800082"/>
    </source>
</evidence>
<dbReference type="GO" id="GO:0005737">
    <property type="term" value="C:cytoplasm"/>
    <property type="evidence" value="ECO:0007669"/>
    <property type="project" value="TreeGrafter"/>
</dbReference>
<feature type="domain" description="UCH catalytic" evidence="9">
    <location>
        <begin position="110"/>
        <end position="364"/>
    </location>
</feature>
<sequence>MHPASILDLETADSPVEKTKSTPNEVTQIESCNDKHSADVVELVPKTKNSSQASPQARKRDSVEPGKQPGAKRTKTSPASPQNGHAESSGQDTSELVKSAGSVTKETWQGFCEIQSEPAFFSTILKDMGVSNVKVEEVVSFRPELLELIPRPSYGLILLYRYRDQSSSDQPKEASSHVWFANQLPAQNSCATLAMINILMNNGDIEIGEHLQQFKEFTKDFNPYQRGEAFANFDFVKRIHNTFAKKMDILEADKHLSHKVKREKRVLNDKKARRKSTDSAATDDSAEGSEDNANHFIAFIPVDNDIWMLDGLNQQPTSIATLSAAQGQDWVEIAAASILALLDEDVENCTGFAIGPSPLPSLRKEACLALNHIASVDARLDTVSPRWRASPVPNGQPAHPLALGLAAQLPAYPTPAPLAATIAAEATHDLFGRRARVLADLNDLATSIAGETQREADDACKTAQARFDHAPVIKLWAQMLAANGYLERNLDRHSESKGGRR</sequence>
<feature type="site" description="Transition state stabilizer" evidence="7">
    <location>
        <position position="183"/>
    </location>
</feature>
<dbReference type="PANTHER" id="PTHR10589:SF29">
    <property type="entry name" value="UBIQUITIN CARBOXYL-TERMINAL HYDROLASE"/>
    <property type="match status" value="1"/>
</dbReference>
<dbReference type="Gene3D" id="3.40.532.10">
    <property type="entry name" value="Peptidase C12, ubiquitin carboxyl-terminal hydrolase"/>
    <property type="match status" value="1"/>
</dbReference>
<dbReference type="PROSITE" id="PS52048">
    <property type="entry name" value="UCH_DOMAIN"/>
    <property type="match status" value="1"/>
</dbReference>
<feature type="site" description="Important for enzyme activity" evidence="7">
    <location>
        <position position="310"/>
    </location>
</feature>
<evidence type="ECO:0000256" key="1">
    <source>
        <dbReference type="ARBA" id="ARBA00000707"/>
    </source>
</evidence>
<feature type="region of interest" description="Disordered" evidence="8">
    <location>
        <begin position="1"/>
        <end position="98"/>
    </location>
</feature>
<evidence type="ECO:0000256" key="6">
    <source>
        <dbReference type="ARBA" id="ARBA00022807"/>
    </source>
</evidence>
<dbReference type="FunFam" id="3.40.532.10:FF:000010">
    <property type="entry name" value="Ubiquitin carboxyl-terminal hydrolase"/>
    <property type="match status" value="1"/>
</dbReference>
<dbReference type="SUPFAM" id="SSF54001">
    <property type="entry name" value="Cysteine proteinases"/>
    <property type="match status" value="1"/>
</dbReference>
<keyword evidence="3 7" id="KW-0645">Protease</keyword>
<keyword evidence="4 7" id="KW-0833">Ubl conjugation pathway</keyword>
<gene>
    <name evidence="10" type="ORF">M421DRAFT_4741</name>
</gene>
<dbReference type="RefSeq" id="XP_033449157.1">
    <property type="nucleotide sequence ID" value="XM_033594715.1"/>
</dbReference>
<dbReference type="AlphaFoldDB" id="A0A6A5RMM6"/>
<evidence type="ECO:0000256" key="4">
    <source>
        <dbReference type="ARBA" id="ARBA00022786"/>
    </source>
</evidence>
<dbReference type="PANTHER" id="PTHR10589">
    <property type="entry name" value="UBIQUITIN CARBOXYL-TERMINAL HYDROLASE"/>
    <property type="match status" value="1"/>
</dbReference>
<evidence type="ECO:0000256" key="7">
    <source>
        <dbReference type="PROSITE-ProRule" id="PRU01393"/>
    </source>
</evidence>
<evidence type="ECO:0000256" key="2">
    <source>
        <dbReference type="ARBA" id="ARBA00012759"/>
    </source>
</evidence>
<dbReference type="GO" id="GO:0006511">
    <property type="term" value="P:ubiquitin-dependent protein catabolic process"/>
    <property type="evidence" value="ECO:0007669"/>
    <property type="project" value="UniProtKB-UniRule"/>
</dbReference>
<evidence type="ECO:0000256" key="5">
    <source>
        <dbReference type="ARBA" id="ARBA00022801"/>
    </source>
</evidence>
<evidence type="ECO:0000256" key="8">
    <source>
        <dbReference type="SAM" id="MobiDB-lite"/>
    </source>
</evidence>
<accession>A0A6A5RMM6</accession>
<feature type="region of interest" description="Disordered" evidence="8">
    <location>
        <begin position="261"/>
        <end position="289"/>
    </location>
</feature>
<comment type="catalytic activity">
    <reaction evidence="1 7">
        <text>Thiol-dependent hydrolysis of ester, thioester, amide, peptide and isopeptide bonds formed by the C-terminal Gly of ubiquitin (a 76-residue protein attached to proteins as an intracellular targeting signal).</text>
        <dbReference type="EC" id="3.4.19.12"/>
    </reaction>
</comment>
<keyword evidence="11" id="KW-1185">Reference proteome</keyword>
<proteinExistence type="inferred from homology"/>
<dbReference type="EC" id="3.4.19.12" evidence="2 7"/>
<feature type="compositionally biased region" description="Polar residues" evidence="8">
    <location>
        <begin position="76"/>
        <end position="98"/>
    </location>
</feature>
<feature type="compositionally biased region" description="Polar residues" evidence="8">
    <location>
        <begin position="21"/>
        <end position="31"/>
    </location>
</feature>
<dbReference type="GO" id="GO:0016579">
    <property type="term" value="P:protein deubiquitination"/>
    <property type="evidence" value="ECO:0007669"/>
    <property type="project" value="TreeGrafter"/>
</dbReference>
<organism evidence="10 11">
    <name type="scientific">Didymella exigua CBS 183.55</name>
    <dbReference type="NCBI Taxonomy" id="1150837"/>
    <lineage>
        <taxon>Eukaryota</taxon>
        <taxon>Fungi</taxon>
        <taxon>Dikarya</taxon>
        <taxon>Ascomycota</taxon>
        <taxon>Pezizomycotina</taxon>
        <taxon>Dothideomycetes</taxon>
        <taxon>Pleosporomycetidae</taxon>
        <taxon>Pleosporales</taxon>
        <taxon>Pleosporineae</taxon>
        <taxon>Didymellaceae</taxon>
        <taxon>Didymella</taxon>
    </lineage>
</organism>
<comment type="similarity">
    <text evidence="7">Belongs to the peptidase C12 family.</text>
</comment>
<dbReference type="OrthoDB" id="1924260at2759"/>
<evidence type="ECO:0000259" key="9">
    <source>
        <dbReference type="PROSITE" id="PS52048"/>
    </source>
</evidence>
<dbReference type="InterPro" id="IPR001578">
    <property type="entry name" value="Peptidase_C12_UCH"/>
</dbReference>
<name>A0A6A5RMM6_9PLEO</name>
<evidence type="ECO:0000256" key="3">
    <source>
        <dbReference type="ARBA" id="ARBA00022670"/>
    </source>
</evidence>
<protein>
    <recommendedName>
        <fullName evidence="2 7">ubiquitinyl hydrolase 1</fullName>
        <ecNumber evidence="2 7">3.4.19.12</ecNumber>
    </recommendedName>
</protein>
<dbReference type="InterPro" id="IPR036959">
    <property type="entry name" value="Peptidase_C12_UCH_sf"/>
</dbReference>
<dbReference type="Proteomes" id="UP000800082">
    <property type="component" value="Unassembled WGS sequence"/>
</dbReference>
<keyword evidence="5 7" id="KW-0378">Hydrolase</keyword>
<dbReference type="GO" id="GO:0004843">
    <property type="term" value="F:cysteine-type deubiquitinase activity"/>
    <property type="evidence" value="ECO:0007669"/>
    <property type="project" value="UniProtKB-UniRule"/>
</dbReference>
<reference evidence="10" key="1">
    <citation type="journal article" date="2020" name="Stud. Mycol.">
        <title>101 Dothideomycetes genomes: a test case for predicting lifestyles and emergence of pathogens.</title>
        <authorList>
            <person name="Haridas S."/>
            <person name="Albert R."/>
            <person name="Binder M."/>
            <person name="Bloem J."/>
            <person name="Labutti K."/>
            <person name="Salamov A."/>
            <person name="Andreopoulos B."/>
            <person name="Baker S."/>
            <person name="Barry K."/>
            <person name="Bills G."/>
            <person name="Bluhm B."/>
            <person name="Cannon C."/>
            <person name="Castanera R."/>
            <person name="Culley D."/>
            <person name="Daum C."/>
            <person name="Ezra D."/>
            <person name="Gonzalez J."/>
            <person name="Henrissat B."/>
            <person name="Kuo A."/>
            <person name="Liang C."/>
            <person name="Lipzen A."/>
            <person name="Lutzoni F."/>
            <person name="Magnuson J."/>
            <person name="Mondo S."/>
            <person name="Nolan M."/>
            <person name="Ohm R."/>
            <person name="Pangilinan J."/>
            <person name="Park H.-J."/>
            <person name="Ramirez L."/>
            <person name="Alfaro M."/>
            <person name="Sun H."/>
            <person name="Tritt A."/>
            <person name="Yoshinaga Y."/>
            <person name="Zwiers L.-H."/>
            <person name="Turgeon B."/>
            <person name="Goodwin S."/>
            <person name="Spatafora J."/>
            <person name="Crous P."/>
            <person name="Grigoriev I."/>
        </authorList>
    </citation>
    <scope>NUCLEOTIDE SEQUENCE</scope>
    <source>
        <strain evidence="10">CBS 183.55</strain>
    </source>
</reference>
<dbReference type="InterPro" id="IPR038765">
    <property type="entry name" value="Papain-like_cys_pep_sf"/>
</dbReference>
<dbReference type="GeneID" id="54352383"/>